<dbReference type="GO" id="GO:0003676">
    <property type="term" value="F:nucleic acid binding"/>
    <property type="evidence" value="ECO:0007669"/>
    <property type="project" value="InterPro"/>
</dbReference>
<dbReference type="SUPFAM" id="SSF56219">
    <property type="entry name" value="DNase I-like"/>
    <property type="match status" value="1"/>
</dbReference>
<feature type="domain" description="Reverse transcriptase" evidence="2">
    <location>
        <begin position="261"/>
        <end position="365"/>
    </location>
</feature>
<dbReference type="Proteomes" id="UP001281410">
    <property type="component" value="Unassembled WGS sequence"/>
</dbReference>
<dbReference type="PANTHER" id="PTHR33710:SF62">
    <property type="entry name" value="DUF4283 DOMAIN PROTEIN"/>
    <property type="match status" value="1"/>
</dbReference>
<sequence>MDANGMGSIEGGNRANPKAGKWKRWARDGSRYVSKMETKTQLGKRACRTVDVQAAKRGRMEDEDSEKMGGIRKPRLQMDNFRSALDDCGLGDMGFLGPAFRWCNERGGSEMVHERLDCGVCNFQWRNIFLDATVSHLVFWKSDHRPLLLDVVRRVQLTNRQTKGGTRHFHFKECWTDQKECEGVIKKAWRCGNDGKGLGGVVWWLISIDVQRGCRGGMLVKDTRISENNKSMLDAAFTAEKVRKALFDMHPSKALGIDERMSHFRPISLCNVLYNIIAKAIANRLRLVLGDVISKTHRAFIPGRLITDNAIVGFECMHALKRKKKGKTGAMALKLDMSKAYNRVEWPFLASDRDCRAIKLVLECYTRALGQEVNFHKSAMCVSSKVSRYRADRMARIIGVQLVGCNERYLGLPSFAVLKNCYFPDCSVMQANCGKSCSFLWRSFMWGMDLLKAGARWRMGNGESIFIYKDQRFPRPSTFKPITHSRLDQNAKPEDAQLILALPQSQSVSLDSFMWHYDKMGTYSVKSGYHLGLSLSSETSFSGLDSEESWWKFLWCIQILAKVFCVLRNLNYLCMVLWRSWFRCNGMIRQNKLIDVSEVMPWASYYIAEYKRASNRDIGDNGKGRQLSMKWCPPIAGKFKMNTDAAIQAEMGINMAKDVGLWPSEVEVDAQNIVHLIESSVIPFSKIGLVIKDIKLFLENFPTDSVAFVPRSANMVAHHLAKLGLSVNNDCFWLEECPSMVVPFVLGDCPSLI</sequence>
<dbReference type="Pfam" id="PF13456">
    <property type="entry name" value="RVT_3"/>
    <property type="match status" value="1"/>
</dbReference>
<dbReference type="GO" id="GO:0004523">
    <property type="term" value="F:RNA-DNA hybrid ribonuclease activity"/>
    <property type="evidence" value="ECO:0007669"/>
    <property type="project" value="InterPro"/>
</dbReference>
<evidence type="ECO:0000256" key="1">
    <source>
        <dbReference type="SAM" id="MobiDB-lite"/>
    </source>
</evidence>
<evidence type="ECO:0000259" key="3">
    <source>
        <dbReference type="Pfam" id="PF13456"/>
    </source>
</evidence>
<dbReference type="InterPro" id="IPR002156">
    <property type="entry name" value="RNaseH_domain"/>
</dbReference>
<dbReference type="CDD" id="cd06222">
    <property type="entry name" value="RNase_H_like"/>
    <property type="match status" value="1"/>
</dbReference>
<feature type="region of interest" description="Disordered" evidence="1">
    <location>
        <begin position="1"/>
        <end position="23"/>
    </location>
</feature>
<evidence type="ECO:0000259" key="2">
    <source>
        <dbReference type="Pfam" id="PF00078"/>
    </source>
</evidence>
<dbReference type="InterPro" id="IPR044730">
    <property type="entry name" value="RNase_H-like_dom_plant"/>
</dbReference>
<dbReference type="InterPro" id="IPR000477">
    <property type="entry name" value="RT_dom"/>
</dbReference>
<comment type="caution">
    <text evidence="4">The sequence shown here is derived from an EMBL/GenBank/DDBJ whole genome shotgun (WGS) entry which is preliminary data.</text>
</comment>
<proteinExistence type="predicted"/>
<keyword evidence="5" id="KW-1185">Reference proteome</keyword>
<feature type="domain" description="RNase H type-1" evidence="3">
    <location>
        <begin position="651"/>
        <end position="723"/>
    </location>
</feature>
<gene>
    <name evidence="4" type="ORF">Dsin_026766</name>
</gene>
<dbReference type="Pfam" id="PF00078">
    <property type="entry name" value="RVT_1"/>
    <property type="match status" value="1"/>
</dbReference>
<dbReference type="PANTHER" id="PTHR33710">
    <property type="entry name" value="BNAC02G09200D PROTEIN"/>
    <property type="match status" value="1"/>
</dbReference>
<protein>
    <recommendedName>
        <fullName evidence="6">Reverse transcriptase</fullName>
    </recommendedName>
</protein>
<evidence type="ECO:0008006" key="6">
    <source>
        <dbReference type="Google" id="ProtNLM"/>
    </source>
</evidence>
<dbReference type="AlphaFoldDB" id="A0AAD9ZYX1"/>
<reference evidence="4" key="1">
    <citation type="journal article" date="2023" name="Plant J.">
        <title>Genome sequences and population genomics provide insights into the demographic history, inbreeding, and mutation load of two 'living fossil' tree species of Dipteronia.</title>
        <authorList>
            <person name="Feng Y."/>
            <person name="Comes H.P."/>
            <person name="Chen J."/>
            <person name="Zhu S."/>
            <person name="Lu R."/>
            <person name="Zhang X."/>
            <person name="Li P."/>
            <person name="Qiu J."/>
            <person name="Olsen K.M."/>
            <person name="Qiu Y."/>
        </authorList>
    </citation>
    <scope>NUCLEOTIDE SEQUENCE</scope>
    <source>
        <strain evidence="4">NBL</strain>
    </source>
</reference>
<accession>A0AAD9ZYX1</accession>
<evidence type="ECO:0000313" key="5">
    <source>
        <dbReference type="Proteomes" id="UP001281410"/>
    </source>
</evidence>
<dbReference type="InterPro" id="IPR036691">
    <property type="entry name" value="Endo/exonu/phosph_ase_sf"/>
</dbReference>
<dbReference type="EMBL" id="JANJYJ010000008">
    <property type="protein sequence ID" value="KAK3195456.1"/>
    <property type="molecule type" value="Genomic_DNA"/>
</dbReference>
<name>A0AAD9ZYX1_9ROSI</name>
<organism evidence="4 5">
    <name type="scientific">Dipteronia sinensis</name>
    <dbReference type="NCBI Taxonomy" id="43782"/>
    <lineage>
        <taxon>Eukaryota</taxon>
        <taxon>Viridiplantae</taxon>
        <taxon>Streptophyta</taxon>
        <taxon>Embryophyta</taxon>
        <taxon>Tracheophyta</taxon>
        <taxon>Spermatophyta</taxon>
        <taxon>Magnoliopsida</taxon>
        <taxon>eudicotyledons</taxon>
        <taxon>Gunneridae</taxon>
        <taxon>Pentapetalae</taxon>
        <taxon>rosids</taxon>
        <taxon>malvids</taxon>
        <taxon>Sapindales</taxon>
        <taxon>Sapindaceae</taxon>
        <taxon>Hippocastanoideae</taxon>
        <taxon>Acereae</taxon>
        <taxon>Dipteronia</taxon>
    </lineage>
</organism>
<evidence type="ECO:0000313" key="4">
    <source>
        <dbReference type="EMBL" id="KAK3195456.1"/>
    </source>
</evidence>